<evidence type="ECO:0000313" key="3">
    <source>
        <dbReference type="Proteomes" id="UP000605676"/>
    </source>
</evidence>
<feature type="domain" description="Calcineurin-like phosphoesterase" evidence="1">
    <location>
        <begin position="5"/>
        <end position="217"/>
    </location>
</feature>
<sequence length="253" mass="29599">MSIQYCSDIHLEFAQNSLFLHKNPIKPVGDILILAGDVTYWGKKHFKHSFFDYVSEHFKAVYYVPGNHEFYSGKDLRILDKPIFEGIRENVFLVNNQVISIEDIDFFFTVLWSNIPESKSLRVEHGVGDFHQIKYRGNRLNYKIFNQLHEDSLSFLKKAIPASKAQKKVVATHHIPTQICNPECYRNSDINSAFVSEQYSLIHDWDVDYWIYGHHHANMPETNINDTKLVTNQLGYVDWGEHHSNRHAAWFTV</sequence>
<dbReference type="Pfam" id="PF00149">
    <property type="entry name" value="Metallophos"/>
    <property type="match status" value="1"/>
</dbReference>
<organism evidence="2 3">
    <name type="scientific">Carboxylicivirga marina</name>
    <dbReference type="NCBI Taxonomy" id="2800988"/>
    <lineage>
        <taxon>Bacteria</taxon>
        <taxon>Pseudomonadati</taxon>
        <taxon>Bacteroidota</taxon>
        <taxon>Bacteroidia</taxon>
        <taxon>Marinilabiliales</taxon>
        <taxon>Marinilabiliaceae</taxon>
        <taxon>Carboxylicivirga</taxon>
    </lineage>
</organism>
<dbReference type="SUPFAM" id="SSF56300">
    <property type="entry name" value="Metallo-dependent phosphatases"/>
    <property type="match status" value="1"/>
</dbReference>
<gene>
    <name evidence="2" type="ORF">JIV24_15375</name>
</gene>
<dbReference type="InterPro" id="IPR029052">
    <property type="entry name" value="Metallo-depent_PP-like"/>
</dbReference>
<name>A0ABS1HM31_9BACT</name>
<keyword evidence="3" id="KW-1185">Reference proteome</keyword>
<proteinExistence type="predicted"/>
<dbReference type="RefSeq" id="WP_200465953.1">
    <property type="nucleotide sequence ID" value="NZ_JAENRR010000040.1"/>
</dbReference>
<comment type="caution">
    <text evidence="2">The sequence shown here is derived from an EMBL/GenBank/DDBJ whole genome shotgun (WGS) entry which is preliminary data.</text>
</comment>
<dbReference type="InterPro" id="IPR004843">
    <property type="entry name" value="Calcineurin-like_PHP"/>
</dbReference>
<reference evidence="2 3" key="1">
    <citation type="submission" date="2021-01" db="EMBL/GenBank/DDBJ databases">
        <title>Carboxyliciviraga sp.nov., isolated from coastal sediments.</title>
        <authorList>
            <person name="Lu D."/>
            <person name="Zhang T."/>
        </authorList>
    </citation>
    <scope>NUCLEOTIDE SEQUENCE [LARGE SCALE GENOMIC DNA]</scope>
    <source>
        <strain evidence="2 3">N1Y132</strain>
    </source>
</reference>
<evidence type="ECO:0000313" key="2">
    <source>
        <dbReference type="EMBL" id="MBK3518727.1"/>
    </source>
</evidence>
<dbReference type="PANTHER" id="PTHR37844">
    <property type="entry name" value="SER/THR PROTEIN PHOSPHATASE SUPERFAMILY (AFU_ORTHOLOGUE AFUA_1G14840)"/>
    <property type="match status" value="1"/>
</dbReference>
<dbReference type="Proteomes" id="UP000605676">
    <property type="component" value="Unassembled WGS sequence"/>
</dbReference>
<protein>
    <submittedName>
        <fullName evidence="2">Metallophosphoesterase</fullName>
    </submittedName>
</protein>
<dbReference type="EMBL" id="JAENRR010000040">
    <property type="protein sequence ID" value="MBK3518727.1"/>
    <property type="molecule type" value="Genomic_DNA"/>
</dbReference>
<dbReference type="PANTHER" id="PTHR37844:SF1">
    <property type="entry name" value="CALCINEURIN-LIKE PHOSPHOESTERASE DOMAIN-CONTAINING PROTEIN"/>
    <property type="match status" value="1"/>
</dbReference>
<dbReference type="Gene3D" id="3.60.21.10">
    <property type="match status" value="1"/>
</dbReference>
<evidence type="ECO:0000259" key="1">
    <source>
        <dbReference type="Pfam" id="PF00149"/>
    </source>
</evidence>
<accession>A0ABS1HM31</accession>